<dbReference type="Proteomes" id="UP000191612">
    <property type="component" value="Unassembled WGS sequence"/>
</dbReference>
<comment type="caution">
    <text evidence="1">The sequence shown here is derived from an EMBL/GenBank/DDBJ whole genome shotgun (WGS) entry which is preliminary data.</text>
</comment>
<reference evidence="2" key="1">
    <citation type="journal article" date="2017" name="Nat. Microbiol.">
        <title>Global analysis of biosynthetic gene clusters reveals vast potential of secondary metabolite production in Penicillium species.</title>
        <authorList>
            <person name="Nielsen J.C."/>
            <person name="Grijseels S."/>
            <person name="Prigent S."/>
            <person name="Ji B."/>
            <person name="Dainat J."/>
            <person name="Nielsen K.F."/>
            <person name="Frisvad J.C."/>
            <person name="Workman M."/>
            <person name="Nielsen J."/>
        </authorList>
    </citation>
    <scope>NUCLEOTIDE SEQUENCE [LARGE SCALE GENOMIC DNA]</scope>
    <source>
        <strain evidence="2">IBT 29525</strain>
    </source>
</reference>
<gene>
    <name evidence="1" type="ORF">PENSOL_c016G04439</name>
</gene>
<accession>A0A1V6R589</accession>
<sequence>MWTAWDGSDVYQRETTATPERASGPGTENHTFSARLRQVSLTPISLTEAPASSCQGNAGADGYQARWASKVVPYVYGFDVAKSSLEWFNKAQKKSIKLFINAADGDRFKLYTRVQAATLRENWNTLKSMPILTYPPFPLYDCRLSFLILLLTTYVSYQCTTMVSFSL</sequence>
<dbReference type="EMBL" id="MDYO01000016">
    <property type="protein sequence ID" value="OQD96392.1"/>
    <property type="molecule type" value="Genomic_DNA"/>
</dbReference>
<organism evidence="1 2">
    <name type="scientific">Penicillium solitum</name>
    <dbReference type="NCBI Taxonomy" id="60172"/>
    <lineage>
        <taxon>Eukaryota</taxon>
        <taxon>Fungi</taxon>
        <taxon>Dikarya</taxon>
        <taxon>Ascomycota</taxon>
        <taxon>Pezizomycotina</taxon>
        <taxon>Eurotiomycetes</taxon>
        <taxon>Eurotiomycetidae</taxon>
        <taxon>Eurotiales</taxon>
        <taxon>Aspergillaceae</taxon>
        <taxon>Penicillium</taxon>
    </lineage>
</organism>
<protein>
    <submittedName>
        <fullName evidence="1">Uncharacterized protein</fullName>
    </submittedName>
</protein>
<proteinExistence type="predicted"/>
<evidence type="ECO:0000313" key="2">
    <source>
        <dbReference type="Proteomes" id="UP000191612"/>
    </source>
</evidence>
<keyword evidence="2" id="KW-1185">Reference proteome</keyword>
<evidence type="ECO:0000313" key="1">
    <source>
        <dbReference type="EMBL" id="OQD96392.1"/>
    </source>
</evidence>
<dbReference type="STRING" id="60172.A0A1V6R589"/>
<name>A0A1V6R589_9EURO</name>
<dbReference type="AlphaFoldDB" id="A0A1V6R589"/>